<evidence type="ECO:0000313" key="3">
    <source>
        <dbReference type="RefSeq" id="XP_013795108.2"/>
    </source>
</evidence>
<dbReference type="OrthoDB" id="9895613at2759"/>
<dbReference type="Proteomes" id="UP001652627">
    <property type="component" value="Chromosome 33"/>
</dbReference>
<feature type="signal peptide" evidence="1">
    <location>
        <begin position="1"/>
        <end position="18"/>
    </location>
</feature>
<protein>
    <submittedName>
        <fullName evidence="3">Apolipoprotein F</fullName>
    </submittedName>
</protein>
<dbReference type="GeneID" id="106482131"/>
<keyword evidence="2" id="KW-1185">Reference proteome</keyword>
<keyword evidence="1" id="KW-0732">Signal</keyword>
<dbReference type="PANTHER" id="PTHR15011:SF3">
    <property type="entry name" value="APOLIPOPROTEIN F"/>
    <property type="match status" value="1"/>
</dbReference>
<dbReference type="KEGG" id="aam:106482131"/>
<dbReference type="CTD" id="319"/>
<name>A0A8B7IBN6_9AVES</name>
<dbReference type="GO" id="GO:0005615">
    <property type="term" value="C:extracellular space"/>
    <property type="evidence" value="ECO:0007669"/>
    <property type="project" value="TreeGrafter"/>
</dbReference>
<reference evidence="3" key="1">
    <citation type="submission" date="2025-08" db="UniProtKB">
        <authorList>
            <consortium name="RefSeq"/>
        </authorList>
    </citation>
    <scope>IDENTIFICATION</scope>
    <source>
        <tissue evidence="3">Blood</tissue>
    </source>
</reference>
<accession>A0A8B7IBN6</accession>
<evidence type="ECO:0000256" key="1">
    <source>
        <dbReference type="SAM" id="SignalP"/>
    </source>
</evidence>
<feature type="chain" id="PRO_5047318149" evidence="1">
    <location>
        <begin position="19"/>
        <end position="342"/>
    </location>
</feature>
<dbReference type="InterPro" id="IPR026114">
    <property type="entry name" value="APOF"/>
</dbReference>
<dbReference type="AlphaFoldDB" id="A0A8B7IBN6"/>
<evidence type="ECO:0000313" key="2">
    <source>
        <dbReference type="Proteomes" id="UP001652627"/>
    </source>
</evidence>
<dbReference type="GO" id="GO:0008203">
    <property type="term" value="P:cholesterol metabolic process"/>
    <property type="evidence" value="ECO:0007669"/>
    <property type="project" value="TreeGrafter"/>
</dbReference>
<proteinExistence type="predicted"/>
<gene>
    <name evidence="3" type="primary">APOF</name>
</gene>
<sequence length="342" mass="35203">MRWALLCLLLLCLRAVAGSTVPPGPDATAAARALLARLSASVPPRALPRAAGVSCRDLQPDALPGFSRLPALPRVLAQAALALVLSGVACGPQAEALVLELYRELDGPTAEALLQGLTRLQGAPGSGHLPLLLTLAQLGAYVPVRPCSGLTPLSDTRLQGPVASTHASLAGAAEACQRLQAACAGVAAAGPSSFHAVGRRGALVLPAPGARSWLQRCSRAPRGRSRRSSEDSCSSMGEWEVHSILEWVPGVSTLYNLGTSIYYAYHGCEEMASERAWEAAIDLGYDSLAALSAGAGGPVAYGVHLGLQPGLKAGVRALISYFTADEAPPPAPTAHDGPVRLV</sequence>
<dbReference type="RefSeq" id="XP_013795108.2">
    <property type="nucleotide sequence ID" value="XM_013939654.2"/>
</dbReference>
<dbReference type="PANTHER" id="PTHR15011">
    <property type="entry name" value="APOLIPOPROTEIN F"/>
    <property type="match status" value="1"/>
</dbReference>
<dbReference type="Pfam" id="PF15148">
    <property type="entry name" value="Apolipo_F"/>
    <property type="match status" value="1"/>
</dbReference>
<organism evidence="2 3">
    <name type="scientific">Apteryx mantelli</name>
    <name type="common">North Island brown kiwi</name>
    <dbReference type="NCBI Taxonomy" id="2696672"/>
    <lineage>
        <taxon>Eukaryota</taxon>
        <taxon>Metazoa</taxon>
        <taxon>Chordata</taxon>
        <taxon>Craniata</taxon>
        <taxon>Vertebrata</taxon>
        <taxon>Euteleostomi</taxon>
        <taxon>Archelosauria</taxon>
        <taxon>Archosauria</taxon>
        <taxon>Dinosauria</taxon>
        <taxon>Saurischia</taxon>
        <taxon>Theropoda</taxon>
        <taxon>Coelurosauria</taxon>
        <taxon>Aves</taxon>
        <taxon>Palaeognathae</taxon>
        <taxon>Apterygiformes</taxon>
        <taxon>Apterygidae</taxon>
        <taxon>Apteryx</taxon>
    </lineage>
</organism>